<comment type="caution">
    <text evidence="2">The sequence shown here is derived from an EMBL/GenBank/DDBJ whole genome shotgun (WGS) entry which is preliminary data.</text>
</comment>
<dbReference type="RefSeq" id="WP_378074742.1">
    <property type="nucleotide sequence ID" value="NZ_JBHLXD010000042.1"/>
</dbReference>
<name>A0ABV6DC80_9HYPH</name>
<sequence>MAGYESGEITTAAARPDKNRFRRERFQGRFARPRPQRSPDRERSIQRRRTLAATWPMPPAMAGMLTTSQVAYARIVADEVKRNGDCRLTLDEIAARGGMCRKTAKRAQDRLAELRWIDVDHRPVKGRKHLPNVVRVVSSEWATWIKMGPKPRPIGGHLCPTTENQSSKTFNVAAAERPQGALEGVRRRSRAPTGPWRR</sequence>
<gene>
    <name evidence="2" type="ORF">ACFFJ2_17595</name>
</gene>
<evidence type="ECO:0000313" key="3">
    <source>
        <dbReference type="Proteomes" id="UP001589755"/>
    </source>
</evidence>
<evidence type="ECO:0008006" key="4">
    <source>
        <dbReference type="Google" id="ProtNLM"/>
    </source>
</evidence>
<accession>A0ABV6DC80</accession>
<proteinExistence type="predicted"/>
<dbReference type="Proteomes" id="UP001589755">
    <property type="component" value="Unassembled WGS sequence"/>
</dbReference>
<organism evidence="2 3">
    <name type="scientific">Chelativorans intermedius</name>
    <dbReference type="NCBI Taxonomy" id="515947"/>
    <lineage>
        <taxon>Bacteria</taxon>
        <taxon>Pseudomonadati</taxon>
        <taxon>Pseudomonadota</taxon>
        <taxon>Alphaproteobacteria</taxon>
        <taxon>Hyphomicrobiales</taxon>
        <taxon>Phyllobacteriaceae</taxon>
        <taxon>Chelativorans</taxon>
    </lineage>
</organism>
<feature type="region of interest" description="Disordered" evidence="1">
    <location>
        <begin position="1"/>
        <end position="46"/>
    </location>
</feature>
<feature type="region of interest" description="Disordered" evidence="1">
    <location>
        <begin position="175"/>
        <end position="198"/>
    </location>
</feature>
<dbReference type="EMBL" id="JBHLXD010000042">
    <property type="protein sequence ID" value="MFC0210214.1"/>
    <property type="molecule type" value="Genomic_DNA"/>
</dbReference>
<evidence type="ECO:0000256" key="1">
    <source>
        <dbReference type="SAM" id="MobiDB-lite"/>
    </source>
</evidence>
<reference evidence="2 3" key="1">
    <citation type="submission" date="2024-09" db="EMBL/GenBank/DDBJ databases">
        <authorList>
            <person name="Sun Q."/>
            <person name="Mori K."/>
        </authorList>
    </citation>
    <scope>NUCLEOTIDE SEQUENCE [LARGE SCALE GENOMIC DNA]</scope>
    <source>
        <strain evidence="2 3">CCM 8543</strain>
    </source>
</reference>
<keyword evidence="3" id="KW-1185">Reference proteome</keyword>
<feature type="compositionally biased region" description="Basic and acidic residues" evidence="1">
    <location>
        <begin position="15"/>
        <end position="27"/>
    </location>
</feature>
<evidence type="ECO:0000313" key="2">
    <source>
        <dbReference type="EMBL" id="MFC0210214.1"/>
    </source>
</evidence>
<protein>
    <recommendedName>
        <fullName evidence="4">Helix-turn-helix domain-containing protein</fullName>
    </recommendedName>
</protein>